<keyword evidence="8 13" id="KW-0472">Membrane</keyword>
<dbReference type="Pfam" id="PF01501">
    <property type="entry name" value="Glyco_transf_8"/>
    <property type="match status" value="1"/>
</dbReference>
<keyword evidence="15" id="KW-1185">Reference proteome</keyword>
<dbReference type="GO" id="GO:0016020">
    <property type="term" value="C:membrane"/>
    <property type="evidence" value="ECO:0007669"/>
    <property type="project" value="UniProtKB-SubCell"/>
</dbReference>
<evidence type="ECO:0000256" key="4">
    <source>
        <dbReference type="ARBA" id="ARBA00022679"/>
    </source>
</evidence>
<keyword evidence="7 13" id="KW-1133">Transmembrane helix</keyword>
<dbReference type="SUPFAM" id="SSF53448">
    <property type="entry name" value="Nucleotide-diphospho-sugar transferases"/>
    <property type="match status" value="1"/>
</dbReference>
<dbReference type="GeneID" id="20233083"/>
<sequence length="391" mass="45382">MLFKFGVTVIVLVAIVIYFVGNKDNGQVDDVILQLKDKVKEERGAKNYGPDLSKEIHENSKDGEASKLKVIPGHKYKKNAIHLCVVACGDRFPEISVLLKSAVILTSTPLVFHIFAEKELQQNFKDHLEFWPHKFRSQIDYFIYDLQFPNDGNGQKWKELFKPCASQRLFVPQILTDVDSLIYVDSDVLFISSIDQLYHHFTLFNSTQLAGFTLESEDLATGWYNRFARHPYYGVVGVNSGVMLMNLTRLRQSQFLSSVKRYYDEYHLKLTWGDQDLINIYFHYFPHQIFILSCEYNYRADHCMYMSVCKKSEEDGVKLLHGSRRIFFNEKQPAFKAVYTALKDHLFSSSVRYQLVTKIKRLLKDTEHTSCGKLGSNKDIFTKQLELNEVS</sequence>
<dbReference type="OrthoDB" id="6238971at2759"/>
<evidence type="ECO:0000256" key="12">
    <source>
        <dbReference type="ARBA" id="ARBA00049181"/>
    </source>
</evidence>
<evidence type="ECO:0000256" key="1">
    <source>
        <dbReference type="ARBA" id="ARBA00004606"/>
    </source>
</evidence>
<evidence type="ECO:0000256" key="6">
    <source>
        <dbReference type="ARBA" id="ARBA00022968"/>
    </source>
</evidence>
<protein>
    <recommendedName>
        <fullName evidence="11">UDP-D-xylose:beta-D-glucoside alpha-1,3-D-xylosyltransferase</fullName>
        <ecNumber evidence="11">2.4.2.42</ecNumber>
    </recommendedName>
</protein>
<organism evidence="14 15">
    <name type="scientific">Lottia gigantea</name>
    <name type="common">Giant owl limpet</name>
    <dbReference type="NCBI Taxonomy" id="225164"/>
    <lineage>
        <taxon>Eukaryota</taxon>
        <taxon>Metazoa</taxon>
        <taxon>Spiralia</taxon>
        <taxon>Lophotrochozoa</taxon>
        <taxon>Mollusca</taxon>
        <taxon>Gastropoda</taxon>
        <taxon>Patellogastropoda</taxon>
        <taxon>Lottioidea</taxon>
        <taxon>Lottiidae</taxon>
        <taxon>Lottia</taxon>
    </lineage>
</organism>
<gene>
    <name evidence="14" type="ORF">LOTGIDRAFT_130505</name>
</gene>
<keyword evidence="4" id="KW-0808">Transferase</keyword>
<evidence type="ECO:0000256" key="2">
    <source>
        <dbReference type="ARBA" id="ARBA00006351"/>
    </source>
</evidence>
<feature type="transmembrane region" description="Helical" evidence="13">
    <location>
        <begin position="5"/>
        <end position="21"/>
    </location>
</feature>
<dbReference type="InterPro" id="IPR029044">
    <property type="entry name" value="Nucleotide-diphossugar_trans"/>
</dbReference>
<dbReference type="GO" id="GO:0016266">
    <property type="term" value="P:protein O-linked glycosylation via N-acetyl-galactosamine"/>
    <property type="evidence" value="ECO:0007669"/>
    <property type="project" value="TreeGrafter"/>
</dbReference>
<evidence type="ECO:0000256" key="5">
    <source>
        <dbReference type="ARBA" id="ARBA00022692"/>
    </source>
</evidence>
<evidence type="ECO:0000256" key="13">
    <source>
        <dbReference type="SAM" id="Phobius"/>
    </source>
</evidence>
<dbReference type="InterPro" id="IPR002495">
    <property type="entry name" value="Glyco_trans_8"/>
</dbReference>
<evidence type="ECO:0000256" key="3">
    <source>
        <dbReference type="ARBA" id="ARBA00022676"/>
    </source>
</evidence>
<comment type="catalytic activity">
    <reaction evidence="12">
        <text>3-O-(beta-D-glucosyl)-L-seryl-[EGF-like domain protein] + UDP-alpha-D-xylose = 3-O-[alpha-D-xylosyl-(1-&gt;3)-beta-D-glucosyl]-L-seryl-[EGF-like domain protein] + UDP + H(+)</text>
        <dbReference type="Rhea" id="RHEA:56064"/>
        <dbReference type="Rhea" id="RHEA-COMP:14610"/>
        <dbReference type="Rhea" id="RHEA-COMP:14611"/>
        <dbReference type="ChEBI" id="CHEBI:15378"/>
        <dbReference type="ChEBI" id="CHEBI:57632"/>
        <dbReference type="ChEBI" id="CHEBI:58223"/>
        <dbReference type="ChEBI" id="CHEBI:140575"/>
        <dbReference type="ChEBI" id="CHEBI:140576"/>
        <dbReference type="EC" id="2.4.2.42"/>
    </reaction>
</comment>
<dbReference type="EC" id="2.4.2.42" evidence="11"/>
<dbReference type="AlphaFoldDB" id="V3ZT94"/>
<name>V3ZT94_LOTGI</name>
<dbReference type="Gene3D" id="3.90.550.10">
    <property type="entry name" value="Spore Coat Polysaccharide Biosynthesis Protein SpsA, Chain A"/>
    <property type="match status" value="1"/>
</dbReference>
<dbReference type="OMA" id="IPIHKEY"/>
<dbReference type="PANTHER" id="PTHR46012">
    <property type="entry name" value="IP22168P"/>
    <property type="match status" value="1"/>
</dbReference>
<evidence type="ECO:0000256" key="10">
    <source>
        <dbReference type="ARBA" id="ARBA00037301"/>
    </source>
</evidence>
<proteinExistence type="inferred from homology"/>
<keyword evidence="3" id="KW-0328">Glycosyltransferase</keyword>
<dbReference type="KEGG" id="lgi:LOTGIDRAFT_130505"/>
<comment type="function">
    <text evidence="10">Glycosyltransferase which elongates the O-linked glucose attached to EGF-like repeats in the extracellular domain of Notch proteins by catalyzing the addition of xylose.</text>
</comment>
<dbReference type="CTD" id="20233083"/>
<evidence type="ECO:0000256" key="11">
    <source>
        <dbReference type="ARBA" id="ARBA00038854"/>
    </source>
</evidence>
<dbReference type="PANTHER" id="PTHR46012:SF2">
    <property type="entry name" value="IP22168P"/>
    <property type="match status" value="1"/>
</dbReference>
<evidence type="ECO:0000256" key="8">
    <source>
        <dbReference type="ARBA" id="ARBA00023136"/>
    </source>
</evidence>
<dbReference type="HOGENOM" id="CLU_040965_0_0_1"/>
<comment type="subcellular location">
    <subcellularLocation>
        <location evidence="1">Membrane</location>
        <topology evidence="1">Single-pass type II membrane protein</topology>
    </subcellularLocation>
</comment>
<keyword evidence="9" id="KW-0325">Glycoprotein</keyword>
<dbReference type="InterPro" id="IPR051993">
    <property type="entry name" value="Glycosyltransferase_8"/>
</dbReference>
<comment type="similarity">
    <text evidence="2">Belongs to the glycosyltransferase 8 family.</text>
</comment>
<evidence type="ECO:0000313" key="15">
    <source>
        <dbReference type="Proteomes" id="UP000030746"/>
    </source>
</evidence>
<reference evidence="14 15" key="1">
    <citation type="journal article" date="2013" name="Nature">
        <title>Insights into bilaterian evolution from three spiralian genomes.</title>
        <authorList>
            <person name="Simakov O."/>
            <person name="Marletaz F."/>
            <person name="Cho S.J."/>
            <person name="Edsinger-Gonzales E."/>
            <person name="Havlak P."/>
            <person name="Hellsten U."/>
            <person name="Kuo D.H."/>
            <person name="Larsson T."/>
            <person name="Lv J."/>
            <person name="Arendt D."/>
            <person name="Savage R."/>
            <person name="Osoegawa K."/>
            <person name="de Jong P."/>
            <person name="Grimwood J."/>
            <person name="Chapman J.A."/>
            <person name="Shapiro H."/>
            <person name="Aerts A."/>
            <person name="Otillar R.P."/>
            <person name="Terry A.Y."/>
            <person name="Boore J.L."/>
            <person name="Grigoriev I.V."/>
            <person name="Lindberg D.R."/>
            <person name="Seaver E.C."/>
            <person name="Weisblat D.A."/>
            <person name="Putnam N.H."/>
            <person name="Rokhsar D.S."/>
        </authorList>
    </citation>
    <scope>NUCLEOTIDE SEQUENCE [LARGE SCALE GENOMIC DNA]</scope>
</reference>
<evidence type="ECO:0000256" key="9">
    <source>
        <dbReference type="ARBA" id="ARBA00023180"/>
    </source>
</evidence>
<dbReference type="RefSeq" id="XP_009063516.1">
    <property type="nucleotide sequence ID" value="XM_009065268.1"/>
</dbReference>
<accession>V3ZT94</accession>
<dbReference type="EMBL" id="KB203251">
    <property type="protein sequence ID" value="ESO85785.1"/>
    <property type="molecule type" value="Genomic_DNA"/>
</dbReference>
<evidence type="ECO:0000256" key="7">
    <source>
        <dbReference type="ARBA" id="ARBA00022989"/>
    </source>
</evidence>
<dbReference type="GO" id="GO:0140563">
    <property type="term" value="F:UDP-D-xylose:beta-D-glucoside alpha-1,3-D-xylosyltransferase activity"/>
    <property type="evidence" value="ECO:0007669"/>
    <property type="project" value="UniProtKB-EC"/>
</dbReference>
<dbReference type="Proteomes" id="UP000030746">
    <property type="component" value="Unassembled WGS sequence"/>
</dbReference>
<keyword evidence="5 13" id="KW-0812">Transmembrane</keyword>
<dbReference type="STRING" id="225164.V3ZT94"/>
<keyword evidence="6" id="KW-0735">Signal-anchor</keyword>
<evidence type="ECO:0000313" key="14">
    <source>
        <dbReference type="EMBL" id="ESO85785.1"/>
    </source>
</evidence>